<keyword evidence="2" id="KW-1185">Reference proteome</keyword>
<dbReference type="EMBL" id="BSDS01000002">
    <property type="protein sequence ID" value="GLI39487.1"/>
    <property type="molecule type" value="Genomic_DNA"/>
</dbReference>
<name>A0A9W6G316_9BACT</name>
<protein>
    <submittedName>
        <fullName evidence="1">Uncharacterized protein</fullName>
    </submittedName>
</protein>
<organism evidence="1 2">
    <name type="scientific">Geobacter hydrogenophilus</name>
    <dbReference type="NCBI Taxonomy" id="40983"/>
    <lineage>
        <taxon>Bacteria</taxon>
        <taxon>Pseudomonadati</taxon>
        <taxon>Thermodesulfobacteriota</taxon>
        <taxon>Desulfuromonadia</taxon>
        <taxon>Geobacterales</taxon>
        <taxon>Geobacteraceae</taxon>
        <taxon>Geobacter</taxon>
    </lineage>
</organism>
<dbReference type="AlphaFoldDB" id="A0A9W6G316"/>
<evidence type="ECO:0000313" key="2">
    <source>
        <dbReference type="Proteomes" id="UP001144352"/>
    </source>
</evidence>
<gene>
    <name evidence="1" type="ORF">GHYDROH2_29880</name>
</gene>
<proteinExistence type="predicted"/>
<reference evidence="1" key="1">
    <citation type="submission" date="2022-12" db="EMBL/GenBank/DDBJ databases">
        <title>Reference genome sequencing for broad-spectrum identification of bacterial and archaeal isolates by mass spectrometry.</title>
        <authorList>
            <person name="Sekiguchi Y."/>
            <person name="Tourlousse D.M."/>
        </authorList>
    </citation>
    <scope>NUCLEOTIDE SEQUENCE</scope>
    <source>
        <strain evidence="1">H2</strain>
    </source>
</reference>
<dbReference type="Proteomes" id="UP001144352">
    <property type="component" value="Unassembled WGS sequence"/>
</dbReference>
<comment type="caution">
    <text evidence="1">The sequence shown here is derived from an EMBL/GenBank/DDBJ whole genome shotgun (WGS) entry which is preliminary data.</text>
</comment>
<accession>A0A9W6G316</accession>
<sequence length="65" mass="7589">MVHFSFPLLGHYCITSDKPIEVKKLRGNIDTEILLTEIPQLIDKHERIAVEIVKLAEKRHQELLK</sequence>
<evidence type="ECO:0000313" key="1">
    <source>
        <dbReference type="EMBL" id="GLI39487.1"/>
    </source>
</evidence>